<evidence type="ECO:0000313" key="2">
    <source>
        <dbReference type="EMBL" id="GCC16404.1"/>
    </source>
</evidence>
<reference evidence="2 3" key="1">
    <citation type="journal article" date="2018" name="Nat. Ecol. Evol.">
        <title>Shark genomes provide insights into elasmobranch evolution and the origin of vertebrates.</title>
        <authorList>
            <person name="Hara Y"/>
            <person name="Yamaguchi K"/>
            <person name="Onimaru K"/>
            <person name="Kadota M"/>
            <person name="Koyanagi M"/>
            <person name="Keeley SD"/>
            <person name="Tatsumi K"/>
            <person name="Tanaka K"/>
            <person name="Motone F"/>
            <person name="Kageyama Y"/>
            <person name="Nozu R"/>
            <person name="Adachi N"/>
            <person name="Nishimura O"/>
            <person name="Nakagawa R"/>
            <person name="Tanegashima C"/>
            <person name="Kiyatake I"/>
            <person name="Matsumoto R"/>
            <person name="Murakumo K"/>
            <person name="Nishida K"/>
            <person name="Terakita A"/>
            <person name="Kuratani S"/>
            <person name="Sato K"/>
            <person name="Hyodo S Kuraku.S."/>
        </authorList>
    </citation>
    <scope>NUCLEOTIDE SEQUENCE [LARGE SCALE GENOMIC DNA]</scope>
</reference>
<dbReference type="EMBL" id="BEZZ01006401">
    <property type="protein sequence ID" value="GCC16404.1"/>
    <property type="molecule type" value="Genomic_DNA"/>
</dbReference>
<keyword evidence="3" id="KW-1185">Reference proteome</keyword>
<dbReference type="Proteomes" id="UP000287033">
    <property type="component" value="Unassembled WGS sequence"/>
</dbReference>
<gene>
    <name evidence="2" type="ORF">chiPu_0022206</name>
</gene>
<protein>
    <submittedName>
        <fullName evidence="2">Uncharacterized protein</fullName>
    </submittedName>
</protein>
<organism evidence="2 3">
    <name type="scientific">Chiloscyllium punctatum</name>
    <name type="common">Brownbanded bambooshark</name>
    <name type="synonym">Hemiscyllium punctatum</name>
    <dbReference type="NCBI Taxonomy" id="137246"/>
    <lineage>
        <taxon>Eukaryota</taxon>
        <taxon>Metazoa</taxon>
        <taxon>Chordata</taxon>
        <taxon>Craniata</taxon>
        <taxon>Vertebrata</taxon>
        <taxon>Chondrichthyes</taxon>
        <taxon>Elasmobranchii</taxon>
        <taxon>Galeomorphii</taxon>
        <taxon>Galeoidea</taxon>
        <taxon>Orectolobiformes</taxon>
        <taxon>Hemiscylliidae</taxon>
        <taxon>Chiloscyllium</taxon>
    </lineage>
</organism>
<feature type="region of interest" description="Disordered" evidence="1">
    <location>
        <begin position="153"/>
        <end position="225"/>
    </location>
</feature>
<dbReference type="AlphaFoldDB" id="A0A401RE23"/>
<sequence length="225" mass="23572">MLVSICPARCFRVVCNVGVDLSCTMLQESDVTERIPVAVCPEATQDPRSEASEIQPNRVDPVDPASERFIGCLPSSSGSQSLASSHVDYGGSATCPVSLASWSSQTLGAAATSRTRGTMEESAIWYNPIPEEGHLARPPQRRKTSRAQWYVEVPSPTGAGPPSSDRVGQHGGVDAVSAGTDIVQEQRVARCATGSSPPPTHRPSVPVACVSWSGGQTGSSAQKPT</sequence>
<evidence type="ECO:0000313" key="3">
    <source>
        <dbReference type="Proteomes" id="UP000287033"/>
    </source>
</evidence>
<name>A0A401RE23_CHIPU</name>
<accession>A0A401RE23</accession>
<comment type="caution">
    <text evidence="2">The sequence shown here is derived from an EMBL/GenBank/DDBJ whole genome shotgun (WGS) entry which is preliminary data.</text>
</comment>
<proteinExistence type="predicted"/>
<feature type="non-terminal residue" evidence="2">
    <location>
        <position position="225"/>
    </location>
</feature>
<evidence type="ECO:0000256" key="1">
    <source>
        <dbReference type="SAM" id="MobiDB-lite"/>
    </source>
</evidence>